<sequence>IARMERQQLTYDLLKTPENFFKHVKRLSASVAAIVIFGHRAPTPDSFWSTCVYDAMGIINPALEPGSYLPIEQFPILKYIPDFLAPSKARAKKAYRGNTAIYTEAQRRVEARRKEGDDRNSIADRILSGSIKLESKWSATETSNYFAVFHEAASDTTANMTLTDILYLAKNPWVQDKAQEELDRVCGHRMPVWEDFKDLPYINCIVKEGLRIRPVVPTGIPHRVSRDDWYAGYLIPKDSTIYLPAHSLNRLCPDPDTYNPDRYLQHPKLAMDYAGSPDYENRDHYAYGSGRRICVGIHLAERTQWRIIARLLWAFRIEPERDGDGREVQIEGRYREELLVQPEPFRVRFVPRSEVHVRVVQEGYRASREFLRKWE</sequence>
<gene>
    <name evidence="7" type="ORF">K491DRAFT_601343</name>
</gene>
<accession>A0A6A6T2A1</accession>
<comment type="cofactor">
    <cofactor evidence="6">
        <name>heme</name>
        <dbReference type="ChEBI" id="CHEBI:30413"/>
    </cofactor>
</comment>
<dbReference type="OrthoDB" id="1103324at2759"/>
<dbReference type="Pfam" id="PF00067">
    <property type="entry name" value="p450"/>
    <property type="match status" value="1"/>
</dbReference>
<dbReference type="InterPro" id="IPR001128">
    <property type="entry name" value="Cyt_P450"/>
</dbReference>
<protein>
    <submittedName>
        <fullName evidence="7">Cytochrome P450</fullName>
    </submittedName>
</protein>
<dbReference type="PANTHER" id="PTHR46300:SF2">
    <property type="entry name" value="CYTOCHROME P450 MONOOXYGENASE ALNH-RELATED"/>
    <property type="match status" value="1"/>
</dbReference>
<dbReference type="GO" id="GO:0004497">
    <property type="term" value="F:monooxygenase activity"/>
    <property type="evidence" value="ECO:0007669"/>
    <property type="project" value="UniProtKB-KW"/>
</dbReference>
<dbReference type="Gene3D" id="1.10.630.10">
    <property type="entry name" value="Cytochrome P450"/>
    <property type="match status" value="1"/>
</dbReference>
<keyword evidence="4 6" id="KW-0408">Iron</keyword>
<proteinExistence type="inferred from homology"/>
<keyword evidence="3" id="KW-0560">Oxidoreductase</keyword>
<organism evidence="7 8">
    <name type="scientific">Lophiostoma macrostomum CBS 122681</name>
    <dbReference type="NCBI Taxonomy" id="1314788"/>
    <lineage>
        <taxon>Eukaryota</taxon>
        <taxon>Fungi</taxon>
        <taxon>Dikarya</taxon>
        <taxon>Ascomycota</taxon>
        <taxon>Pezizomycotina</taxon>
        <taxon>Dothideomycetes</taxon>
        <taxon>Pleosporomycetidae</taxon>
        <taxon>Pleosporales</taxon>
        <taxon>Lophiostomataceae</taxon>
        <taxon>Lophiostoma</taxon>
    </lineage>
</organism>
<dbReference type="InterPro" id="IPR002401">
    <property type="entry name" value="Cyt_P450_E_grp-I"/>
</dbReference>
<dbReference type="PANTHER" id="PTHR46300">
    <property type="entry name" value="P450, PUTATIVE (EUROFUNG)-RELATED-RELATED"/>
    <property type="match status" value="1"/>
</dbReference>
<evidence type="ECO:0000256" key="5">
    <source>
        <dbReference type="ARBA" id="ARBA00023033"/>
    </source>
</evidence>
<keyword evidence="8" id="KW-1185">Reference proteome</keyword>
<keyword evidence="5" id="KW-0503">Monooxygenase</keyword>
<dbReference type="Proteomes" id="UP000799324">
    <property type="component" value="Unassembled WGS sequence"/>
</dbReference>
<dbReference type="InterPro" id="IPR050364">
    <property type="entry name" value="Cytochrome_P450_fung"/>
</dbReference>
<evidence type="ECO:0000256" key="3">
    <source>
        <dbReference type="ARBA" id="ARBA00023002"/>
    </source>
</evidence>
<evidence type="ECO:0000256" key="2">
    <source>
        <dbReference type="ARBA" id="ARBA00022723"/>
    </source>
</evidence>
<dbReference type="GO" id="GO:0016705">
    <property type="term" value="F:oxidoreductase activity, acting on paired donors, with incorporation or reduction of molecular oxygen"/>
    <property type="evidence" value="ECO:0007669"/>
    <property type="project" value="InterPro"/>
</dbReference>
<evidence type="ECO:0000256" key="1">
    <source>
        <dbReference type="ARBA" id="ARBA00010617"/>
    </source>
</evidence>
<evidence type="ECO:0000256" key="6">
    <source>
        <dbReference type="PIRSR" id="PIRSR602401-1"/>
    </source>
</evidence>
<evidence type="ECO:0000313" key="8">
    <source>
        <dbReference type="Proteomes" id="UP000799324"/>
    </source>
</evidence>
<name>A0A6A6T2A1_9PLEO</name>
<dbReference type="InterPro" id="IPR036396">
    <property type="entry name" value="Cyt_P450_sf"/>
</dbReference>
<dbReference type="EMBL" id="MU004368">
    <property type="protein sequence ID" value="KAF2654209.1"/>
    <property type="molecule type" value="Genomic_DNA"/>
</dbReference>
<dbReference type="SUPFAM" id="SSF48264">
    <property type="entry name" value="Cytochrome P450"/>
    <property type="match status" value="1"/>
</dbReference>
<dbReference type="GO" id="GO:0005506">
    <property type="term" value="F:iron ion binding"/>
    <property type="evidence" value="ECO:0007669"/>
    <property type="project" value="InterPro"/>
</dbReference>
<dbReference type="GO" id="GO:0020037">
    <property type="term" value="F:heme binding"/>
    <property type="evidence" value="ECO:0007669"/>
    <property type="project" value="InterPro"/>
</dbReference>
<evidence type="ECO:0000313" key="7">
    <source>
        <dbReference type="EMBL" id="KAF2654209.1"/>
    </source>
</evidence>
<dbReference type="PRINTS" id="PR00463">
    <property type="entry name" value="EP450I"/>
</dbReference>
<feature type="binding site" description="axial binding residue" evidence="6">
    <location>
        <position position="294"/>
    </location>
    <ligand>
        <name>heme</name>
        <dbReference type="ChEBI" id="CHEBI:30413"/>
    </ligand>
    <ligandPart>
        <name>Fe</name>
        <dbReference type="ChEBI" id="CHEBI:18248"/>
    </ligandPart>
</feature>
<keyword evidence="2 6" id="KW-0479">Metal-binding</keyword>
<comment type="similarity">
    <text evidence="1">Belongs to the cytochrome P450 family.</text>
</comment>
<keyword evidence="6" id="KW-0349">Heme</keyword>
<dbReference type="AlphaFoldDB" id="A0A6A6T2A1"/>
<reference evidence="7" key="1">
    <citation type="journal article" date="2020" name="Stud. Mycol.">
        <title>101 Dothideomycetes genomes: a test case for predicting lifestyles and emergence of pathogens.</title>
        <authorList>
            <person name="Haridas S."/>
            <person name="Albert R."/>
            <person name="Binder M."/>
            <person name="Bloem J."/>
            <person name="Labutti K."/>
            <person name="Salamov A."/>
            <person name="Andreopoulos B."/>
            <person name="Baker S."/>
            <person name="Barry K."/>
            <person name="Bills G."/>
            <person name="Bluhm B."/>
            <person name="Cannon C."/>
            <person name="Castanera R."/>
            <person name="Culley D."/>
            <person name="Daum C."/>
            <person name="Ezra D."/>
            <person name="Gonzalez J."/>
            <person name="Henrissat B."/>
            <person name="Kuo A."/>
            <person name="Liang C."/>
            <person name="Lipzen A."/>
            <person name="Lutzoni F."/>
            <person name="Magnuson J."/>
            <person name="Mondo S."/>
            <person name="Nolan M."/>
            <person name="Ohm R."/>
            <person name="Pangilinan J."/>
            <person name="Park H.-J."/>
            <person name="Ramirez L."/>
            <person name="Alfaro M."/>
            <person name="Sun H."/>
            <person name="Tritt A."/>
            <person name="Yoshinaga Y."/>
            <person name="Zwiers L.-H."/>
            <person name="Turgeon B."/>
            <person name="Goodwin S."/>
            <person name="Spatafora J."/>
            <person name="Crous P."/>
            <person name="Grigoriev I."/>
        </authorList>
    </citation>
    <scope>NUCLEOTIDE SEQUENCE</scope>
    <source>
        <strain evidence="7">CBS 122681</strain>
    </source>
</reference>
<feature type="non-terminal residue" evidence="7">
    <location>
        <position position="1"/>
    </location>
</feature>
<evidence type="ECO:0000256" key="4">
    <source>
        <dbReference type="ARBA" id="ARBA00023004"/>
    </source>
</evidence>